<sequence length="138" mass="15621">MKKYLTYLSIGILIGITLFKSEAASWFRIYEMFKFQAFHMYGIIGSALFLGIIFIQIIKRKNLKSFYKEAIVIPAKEKSFYRYFIGGTIFGLGWALAGACPGPMYVLLGAGFFNILVVIAFALLGTYLYGVFKNKLPH</sequence>
<evidence type="ECO:0000313" key="3">
    <source>
        <dbReference type="Proteomes" id="UP000032578"/>
    </source>
</evidence>
<feature type="transmembrane region" description="Helical" evidence="1">
    <location>
        <begin position="39"/>
        <end position="58"/>
    </location>
</feature>
<gene>
    <name evidence="2" type="ORF">PW52_07745</name>
</gene>
<dbReference type="Pfam" id="PF20398">
    <property type="entry name" value="DUF6691"/>
    <property type="match status" value="1"/>
</dbReference>
<keyword evidence="1" id="KW-0812">Transmembrane</keyword>
<dbReference type="OrthoDB" id="9790409at2"/>
<dbReference type="PATRIC" id="fig|1435349.4.peg.2532"/>
<dbReference type="AlphaFoldDB" id="A0A0D7W911"/>
<accession>A0A0D7W911</accession>
<comment type="caution">
    <text evidence="2">The sequence shown here is derived from an EMBL/GenBank/DDBJ whole genome shotgun (WGS) entry which is preliminary data.</text>
</comment>
<dbReference type="InterPro" id="IPR046513">
    <property type="entry name" value="DUF6691"/>
</dbReference>
<organism evidence="2 3">
    <name type="scientific">Neotamlana sedimentorum</name>
    <dbReference type="NCBI Taxonomy" id="1435349"/>
    <lineage>
        <taxon>Bacteria</taxon>
        <taxon>Pseudomonadati</taxon>
        <taxon>Bacteroidota</taxon>
        <taxon>Flavobacteriia</taxon>
        <taxon>Flavobacteriales</taxon>
        <taxon>Flavobacteriaceae</taxon>
        <taxon>Neotamlana</taxon>
    </lineage>
</organism>
<dbReference type="EMBL" id="JTDW01000005">
    <property type="protein sequence ID" value="KJD35635.1"/>
    <property type="molecule type" value="Genomic_DNA"/>
</dbReference>
<name>A0A0D7W911_9FLAO</name>
<feature type="transmembrane region" description="Helical" evidence="1">
    <location>
        <begin position="79"/>
        <end position="99"/>
    </location>
</feature>
<dbReference type="RefSeq" id="WP_044632369.1">
    <property type="nucleotide sequence ID" value="NZ_JTDW01000005.1"/>
</dbReference>
<protein>
    <submittedName>
        <fullName evidence="2">Transporter</fullName>
    </submittedName>
</protein>
<evidence type="ECO:0000313" key="2">
    <source>
        <dbReference type="EMBL" id="KJD35635.1"/>
    </source>
</evidence>
<dbReference type="Proteomes" id="UP000032578">
    <property type="component" value="Unassembled WGS sequence"/>
</dbReference>
<reference evidence="2 3" key="1">
    <citation type="submission" date="2014-11" db="EMBL/GenBank/DDBJ databases">
        <title>Tamlana sedimentorum sp. nov., isolated from shallow sand sediments of the Sea of Japan.</title>
        <authorList>
            <person name="Romanenko L.A."/>
        </authorList>
    </citation>
    <scope>NUCLEOTIDE SEQUENCE [LARGE SCALE GENOMIC DNA]</scope>
    <source>
        <strain evidence="2 3">JCM 19808</strain>
    </source>
</reference>
<keyword evidence="3" id="KW-1185">Reference proteome</keyword>
<proteinExistence type="predicted"/>
<keyword evidence="1" id="KW-0472">Membrane</keyword>
<evidence type="ECO:0000256" key="1">
    <source>
        <dbReference type="SAM" id="Phobius"/>
    </source>
</evidence>
<keyword evidence="1" id="KW-1133">Transmembrane helix</keyword>
<dbReference type="STRING" id="1435349.PW52_07745"/>
<feature type="transmembrane region" description="Helical" evidence="1">
    <location>
        <begin position="105"/>
        <end position="132"/>
    </location>
</feature>